<dbReference type="KEGG" id="sti:Sthe_3394"/>
<dbReference type="PANTHER" id="PTHR30432">
    <property type="entry name" value="TRANSCRIPTIONAL REGULATOR MODE"/>
    <property type="match status" value="1"/>
</dbReference>
<dbReference type="eggNOG" id="COG2005">
    <property type="taxonomic scope" value="Bacteria"/>
</dbReference>
<dbReference type="InterPro" id="IPR051815">
    <property type="entry name" value="Molybdate_resp_trans_reg"/>
</dbReference>
<feature type="domain" description="HTH lysR-type" evidence="1">
    <location>
        <begin position="28"/>
        <end position="89"/>
    </location>
</feature>
<dbReference type="SUPFAM" id="SSF46785">
    <property type="entry name" value="Winged helix' DNA-binding domain"/>
    <property type="match status" value="1"/>
</dbReference>
<keyword evidence="3" id="KW-1185">Reference proteome</keyword>
<name>D1CAF1_SPHTD</name>
<evidence type="ECO:0000313" key="2">
    <source>
        <dbReference type="EMBL" id="ACZ40794.1"/>
    </source>
</evidence>
<dbReference type="Gene3D" id="1.10.10.10">
    <property type="entry name" value="Winged helix-like DNA-binding domain superfamily/Winged helix DNA-binding domain"/>
    <property type="match status" value="1"/>
</dbReference>
<organism evidence="2 3">
    <name type="scientific">Sphaerobacter thermophilus (strain ATCC 49802 / DSM 20745 / KCCM 41009 / NCIMB 13125 / S 6022)</name>
    <dbReference type="NCBI Taxonomy" id="479434"/>
    <lineage>
        <taxon>Bacteria</taxon>
        <taxon>Pseudomonadati</taxon>
        <taxon>Thermomicrobiota</taxon>
        <taxon>Thermomicrobia</taxon>
        <taxon>Sphaerobacterales</taxon>
        <taxon>Sphaerobacterineae</taxon>
        <taxon>Sphaerobacteraceae</taxon>
        <taxon>Sphaerobacter</taxon>
    </lineage>
</organism>
<dbReference type="RefSeq" id="WP_012873829.1">
    <property type="nucleotide sequence ID" value="NC_013524.1"/>
</dbReference>
<gene>
    <name evidence="2" type="ordered locus">Sthe_3394</name>
</gene>
<dbReference type="InterPro" id="IPR036388">
    <property type="entry name" value="WH-like_DNA-bd_sf"/>
</dbReference>
<dbReference type="STRING" id="479434.Sthe_3394"/>
<dbReference type="InterPro" id="IPR036390">
    <property type="entry name" value="WH_DNA-bd_sf"/>
</dbReference>
<accession>D1CAF1</accession>
<dbReference type="InterPro" id="IPR000847">
    <property type="entry name" value="LysR_HTH_N"/>
</dbReference>
<dbReference type="AlphaFoldDB" id="D1CAF1"/>
<dbReference type="EMBL" id="CP001824">
    <property type="protein sequence ID" value="ACZ40794.1"/>
    <property type="molecule type" value="Genomic_DNA"/>
</dbReference>
<dbReference type="InParanoid" id="D1CAF1"/>
<dbReference type="HOGENOM" id="CLU_125440_2_1_0"/>
<protein>
    <submittedName>
        <fullName evidence="2">Putative transcriptional regulator, ModE family</fullName>
    </submittedName>
</protein>
<proteinExistence type="predicted"/>
<reference evidence="3" key="1">
    <citation type="submission" date="2009-11" db="EMBL/GenBank/DDBJ databases">
        <title>The complete chromosome 2 of Sphaerobacter thermophilus DSM 20745.</title>
        <authorList>
            <person name="Lucas S."/>
            <person name="Copeland A."/>
            <person name="Lapidus A."/>
            <person name="Glavina del Rio T."/>
            <person name="Dalin E."/>
            <person name="Tice H."/>
            <person name="Bruce D."/>
            <person name="Goodwin L."/>
            <person name="Pitluck S."/>
            <person name="Kyrpides N."/>
            <person name="Mavromatis K."/>
            <person name="Ivanova N."/>
            <person name="Mikhailova N."/>
            <person name="LaButti K.M."/>
            <person name="Clum A."/>
            <person name="Sun H.I."/>
            <person name="Brettin T."/>
            <person name="Detter J.C."/>
            <person name="Han C."/>
            <person name="Larimer F."/>
            <person name="Land M."/>
            <person name="Hauser L."/>
            <person name="Markowitz V."/>
            <person name="Cheng J.F."/>
            <person name="Hugenholtz P."/>
            <person name="Woyke T."/>
            <person name="Wu D."/>
            <person name="Steenblock K."/>
            <person name="Schneider S."/>
            <person name="Pukall R."/>
            <person name="Goeker M."/>
            <person name="Klenk H.P."/>
            <person name="Eisen J.A."/>
        </authorList>
    </citation>
    <scope>NUCLEOTIDE SEQUENCE [LARGE SCALE GENOMIC DNA]</scope>
    <source>
        <strain evidence="3">ATCC 49802 / DSM 20745 / S 6022</strain>
    </source>
</reference>
<reference evidence="2 3" key="2">
    <citation type="journal article" date="2010" name="Stand. Genomic Sci.">
        <title>Complete genome sequence of Desulfohalobium retbaense type strain (HR(100)).</title>
        <authorList>
            <person name="Spring S."/>
            <person name="Nolan M."/>
            <person name="Lapidus A."/>
            <person name="Glavina Del Rio T."/>
            <person name="Copeland A."/>
            <person name="Tice H."/>
            <person name="Cheng J.F."/>
            <person name="Lucas S."/>
            <person name="Land M."/>
            <person name="Chen F."/>
            <person name="Bruce D."/>
            <person name="Goodwin L."/>
            <person name="Pitluck S."/>
            <person name="Ivanova N."/>
            <person name="Mavromatis K."/>
            <person name="Mikhailova N."/>
            <person name="Pati A."/>
            <person name="Chen A."/>
            <person name="Palaniappan K."/>
            <person name="Hauser L."/>
            <person name="Chang Y.J."/>
            <person name="Jeffries C.D."/>
            <person name="Munk C."/>
            <person name="Kiss H."/>
            <person name="Chain P."/>
            <person name="Han C."/>
            <person name="Brettin T."/>
            <person name="Detter J.C."/>
            <person name="Schuler E."/>
            <person name="Goker M."/>
            <person name="Rohde M."/>
            <person name="Bristow J."/>
            <person name="Eisen J.A."/>
            <person name="Markowitz V."/>
            <person name="Hugenholtz P."/>
            <person name="Kyrpides N.C."/>
            <person name="Klenk H.P."/>
        </authorList>
    </citation>
    <scope>NUCLEOTIDE SEQUENCE [LARGE SCALE GENOMIC DNA]</scope>
    <source>
        <strain evidence="3">ATCC 49802 / DSM 20745 / S 6022</strain>
    </source>
</reference>
<dbReference type="Proteomes" id="UP000002027">
    <property type="component" value="Chromosome 2"/>
</dbReference>
<evidence type="ECO:0000259" key="1">
    <source>
        <dbReference type="Pfam" id="PF00126"/>
    </source>
</evidence>
<evidence type="ECO:0000313" key="3">
    <source>
        <dbReference type="Proteomes" id="UP000002027"/>
    </source>
</evidence>
<dbReference type="PANTHER" id="PTHR30432:SF1">
    <property type="entry name" value="DNA-BINDING TRANSCRIPTIONAL DUAL REGULATOR MODE"/>
    <property type="match status" value="1"/>
</dbReference>
<sequence length="136" mass="14720">MTEQAPVEIRVKCWAERDGALVLSDWRIELLAAVEKHGSLSAAAEEFAVAYRVAWGKIREMEDGLGVKLLHGRSGGAGGGGSALTPAGRALVERYQRFRAGLDELVARRFAEVLGDLSFLSERYDVNSRTAGSQGE</sequence>
<dbReference type="GO" id="GO:0003700">
    <property type="term" value="F:DNA-binding transcription factor activity"/>
    <property type="evidence" value="ECO:0007669"/>
    <property type="project" value="InterPro"/>
</dbReference>
<dbReference type="Pfam" id="PF00126">
    <property type="entry name" value="HTH_1"/>
    <property type="match status" value="1"/>
</dbReference>